<keyword evidence="2 8" id="KW-0645">Protease</keyword>
<feature type="binding site" evidence="8">
    <location>
        <position position="615"/>
    </location>
    <ligand>
        <name>Ca(2+)</name>
        <dbReference type="ChEBI" id="CHEBI:29108"/>
    </ligand>
</feature>
<gene>
    <name evidence="12" type="ORF">PMIN01_08524</name>
</gene>
<dbReference type="SMART" id="SM00944">
    <property type="entry name" value="Pro-kuma_activ"/>
    <property type="match status" value="1"/>
</dbReference>
<evidence type="ECO:0000256" key="7">
    <source>
        <dbReference type="ARBA" id="ARBA00023145"/>
    </source>
</evidence>
<keyword evidence="10" id="KW-0732">Signal</keyword>
<evidence type="ECO:0000256" key="6">
    <source>
        <dbReference type="ARBA" id="ARBA00022837"/>
    </source>
</evidence>
<evidence type="ECO:0000259" key="11">
    <source>
        <dbReference type="PROSITE" id="PS51695"/>
    </source>
</evidence>
<dbReference type="Pfam" id="PF09286">
    <property type="entry name" value="Pro-kuma_activ"/>
    <property type="match status" value="1"/>
</dbReference>
<dbReference type="SUPFAM" id="SSF52743">
    <property type="entry name" value="Subtilisin-like"/>
    <property type="match status" value="1"/>
</dbReference>
<name>A0A9P6GBW3_9PLEO</name>
<evidence type="ECO:0000256" key="3">
    <source>
        <dbReference type="ARBA" id="ARBA00022723"/>
    </source>
</evidence>
<evidence type="ECO:0000313" key="13">
    <source>
        <dbReference type="Proteomes" id="UP000756921"/>
    </source>
</evidence>
<dbReference type="GO" id="GO:0004252">
    <property type="term" value="F:serine-type endopeptidase activity"/>
    <property type="evidence" value="ECO:0007669"/>
    <property type="project" value="UniProtKB-UniRule"/>
</dbReference>
<dbReference type="PANTHER" id="PTHR14218:SF19">
    <property type="entry name" value="SERINE PROTEASE AORO, PUTATIVE (AFU_ORTHOLOGUE AFUA_6G10250)-RELATED"/>
    <property type="match status" value="1"/>
</dbReference>
<comment type="caution">
    <text evidence="12">The sequence shown here is derived from an EMBL/GenBank/DDBJ whole genome shotgun (WGS) entry which is preliminary data.</text>
</comment>
<dbReference type="PANTHER" id="PTHR14218">
    <property type="entry name" value="PROTEASE S8 TRIPEPTIDYL PEPTIDASE I CLN2"/>
    <property type="match status" value="1"/>
</dbReference>
<feature type="active site" description="Charge relay system" evidence="8">
    <location>
        <position position="573"/>
    </location>
</feature>
<dbReference type="OrthoDB" id="409122at2759"/>
<feature type="domain" description="Peptidase S53" evidence="11">
    <location>
        <begin position="221"/>
        <end position="655"/>
    </location>
</feature>
<dbReference type="Proteomes" id="UP000756921">
    <property type="component" value="Unassembled WGS sequence"/>
</dbReference>
<feature type="region of interest" description="Disordered" evidence="9">
    <location>
        <begin position="183"/>
        <end position="216"/>
    </location>
</feature>
<evidence type="ECO:0000256" key="1">
    <source>
        <dbReference type="ARBA" id="ARBA00004239"/>
    </source>
</evidence>
<feature type="binding site" evidence="8">
    <location>
        <position position="635"/>
    </location>
    <ligand>
        <name>Ca(2+)</name>
        <dbReference type="ChEBI" id="CHEBI:29108"/>
    </ligand>
</feature>
<feature type="binding site" evidence="8">
    <location>
        <position position="633"/>
    </location>
    <ligand>
        <name>Ca(2+)</name>
        <dbReference type="ChEBI" id="CHEBI:29108"/>
    </ligand>
</feature>
<keyword evidence="7" id="KW-0865">Zymogen</keyword>
<reference evidence="12" key="1">
    <citation type="journal article" date="2020" name="Mol. Plant Microbe Interact.">
        <title>Genome Sequence of the Biocontrol Agent Coniothyrium minitans strain Conio (IMI 134523).</title>
        <authorList>
            <person name="Patel D."/>
            <person name="Shittu T.A."/>
            <person name="Baroncelli R."/>
            <person name="Muthumeenakshi S."/>
            <person name="Osborne T.H."/>
            <person name="Janganan T.K."/>
            <person name="Sreenivasaprasad S."/>
        </authorList>
    </citation>
    <scope>NUCLEOTIDE SEQUENCE</scope>
    <source>
        <strain evidence="12">Conio</strain>
    </source>
</reference>
<comment type="subcellular location">
    <subcellularLocation>
        <location evidence="1">Secreted</location>
        <location evidence="1">Extracellular space</location>
    </subcellularLocation>
</comment>
<protein>
    <submittedName>
        <fullName evidence="12">Protease s8 tripeptidyl peptidase</fullName>
    </submittedName>
</protein>
<feature type="binding site" evidence="8">
    <location>
        <position position="614"/>
    </location>
    <ligand>
        <name>Ca(2+)</name>
        <dbReference type="ChEBI" id="CHEBI:29108"/>
    </ligand>
</feature>
<keyword evidence="13" id="KW-1185">Reference proteome</keyword>
<dbReference type="EMBL" id="WJXW01000009">
    <property type="protein sequence ID" value="KAF9732842.1"/>
    <property type="molecule type" value="Genomic_DNA"/>
</dbReference>
<dbReference type="InterPro" id="IPR036852">
    <property type="entry name" value="Peptidase_S8/S53_dom_sf"/>
</dbReference>
<feature type="active site" description="Charge relay system" evidence="8">
    <location>
        <position position="299"/>
    </location>
</feature>
<evidence type="ECO:0000256" key="8">
    <source>
        <dbReference type="PROSITE-ProRule" id="PRU01032"/>
    </source>
</evidence>
<keyword evidence="6 8" id="KW-0106">Calcium</keyword>
<sequence>MRFAHAILATAAATATAIVIPSDHVIHEKRATPGTFNRRRLEPHVRLPMRIGLKSNKVARESAEKWLMDVSHPKSTQYGKHWTQEEVVSAFAPAEDTVNAVTDWLGDSGGIEKARITPTKNKAWVAFDVTVEEAERLLMTEYFESDDGERRTVGCDQYHLPSHLLEHVDYVTPGVKGLHFKPSKEKVLSKRDSNQANRRKIFEPSPPSQSNSSSLDTCDQMITHECIRALYNIPFPDPGAKVSPNNTMGIYLLSSAYAQEDLDMFFSNFTPYIANGTAPILNSINGGVAPVDVFHAGPEACMDLQLAIPLIHPQNTTVYQVDDDFWTAEQATKGGMFNTFLDAIDGSYCTYEAYGEQGDNPDFDPVYPNEREGGYKGERMCGVYKPTNVISISYMKDESELPAAYQKRQCDEWLKLGLQGVSVFVASGDSGVGDLPKPDSPNGCLRNGTVFTPGHPNTCPWLTSVGATKVYPGKTVFDPESAANNLADETYYFPYSSGGGFSNVFGVPKYQSEAVRDYFETADPGYPHYYDGNWQNSTGLYNRNGRGFPDVAANGDNIVAAFDGSIHMTGGTSAAAPIFASVVNMINEERIKIGKGPVGFINPVLYASPEVLNDIKNGSNPGCGTNGFDASKGWDPLTGLGTPDYPRMLDLFMSLP</sequence>
<keyword evidence="5 8" id="KW-0720">Serine protease</keyword>
<evidence type="ECO:0000256" key="2">
    <source>
        <dbReference type="ARBA" id="ARBA00022670"/>
    </source>
</evidence>
<dbReference type="GO" id="GO:0046872">
    <property type="term" value="F:metal ion binding"/>
    <property type="evidence" value="ECO:0007669"/>
    <property type="project" value="UniProtKB-UniRule"/>
</dbReference>
<accession>A0A9P6GBW3</accession>
<evidence type="ECO:0000256" key="5">
    <source>
        <dbReference type="ARBA" id="ARBA00022825"/>
    </source>
</evidence>
<evidence type="ECO:0000256" key="4">
    <source>
        <dbReference type="ARBA" id="ARBA00022801"/>
    </source>
</evidence>
<evidence type="ECO:0000256" key="10">
    <source>
        <dbReference type="SAM" id="SignalP"/>
    </source>
</evidence>
<dbReference type="GO" id="GO:0008240">
    <property type="term" value="F:tripeptidyl-peptidase activity"/>
    <property type="evidence" value="ECO:0007669"/>
    <property type="project" value="TreeGrafter"/>
</dbReference>
<feature type="signal peptide" evidence="10">
    <location>
        <begin position="1"/>
        <end position="17"/>
    </location>
</feature>
<evidence type="ECO:0000313" key="12">
    <source>
        <dbReference type="EMBL" id="KAF9732842.1"/>
    </source>
</evidence>
<dbReference type="CDD" id="cd04056">
    <property type="entry name" value="Peptidases_S53"/>
    <property type="match status" value="1"/>
</dbReference>
<dbReference type="CDD" id="cd11377">
    <property type="entry name" value="Pro-peptidase_S53"/>
    <property type="match status" value="1"/>
</dbReference>
<keyword evidence="4 8" id="KW-0378">Hydrolase</keyword>
<feature type="compositionally biased region" description="Basic and acidic residues" evidence="9">
    <location>
        <begin position="183"/>
        <end position="193"/>
    </location>
</feature>
<dbReference type="AlphaFoldDB" id="A0A9P6GBW3"/>
<dbReference type="PROSITE" id="PS51695">
    <property type="entry name" value="SEDOLISIN"/>
    <property type="match status" value="1"/>
</dbReference>
<dbReference type="GO" id="GO:0006508">
    <property type="term" value="P:proteolysis"/>
    <property type="evidence" value="ECO:0007669"/>
    <property type="project" value="UniProtKB-KW"/>
</dbReference>
<feature type="active site" description="Charge relay system" evidence="8">
    <location>
        <position position="303"/>
    </location>
</feature>
<dbReference type="InterPro" id="IPR050819">
    <property type="entry name" value="Tripeptidyl-peptidase_I"/>
</dbReference>
<dbReference type="SUPFAM" id="SSF54897">
    <property type="entry name" value="Protease propeptides/inhibitors"/>
    <property type="match status" value="1"/>
</dbReference>
<feature type="chain" id="PRO_5040276788" evidence="10">
    <location>
        <begin position="18"/>
        <end position="656"/>
    </location>
</feature>
<dbReference type="InterPro" id="IPR030400">
    <property type="entry name" value="Sedolisin_dom"/>
</dbReference>
<organism evidence="12 13">
    <name type="scientific">Paraphaeosphaeria minitans</name>
    <dbReference type="NCBI Taxonomy" id="565426"/>
    <lineage>
        <taxon>Eukaryota</taxon>
        <taxon>Fungi</taxon>
        <taxon>Dikarya</taxon>
        <taxon>Ascomycota</taxon>
        <taxon>Pezizomycotina</taxon>
        <taxon>Dothideomycetes</taxon>
        <taxon>Pleosporomycetidae</taxon>
        <taxon>Pleosporales</taxon>
        <taxon>Massarineae</taxon>
        <taxon>Didymosphaeriaceae</taxon>
        <taxon>Paraphaeosphaeria</taxon>
    </lineage>
</organism>
<proteinExistence type="predicted"/>
<comment type="cofactor">
    <cofactor evidence="8">
        <name>Ca(2+)</name>
        <dbReference type="ChEBI" id="CHEBI:29108"/>
    </cofactor>
    <text evidence="8">Binds 1 Ca(2+) ion per subunit.</text>
</comment>
<dbReference type="InterPro" id="IPR015366">
    <property type="entry name" value="S53_propep"/>
</dbReference>
<dbReference type="GO" id="GO:0005576">
    <property type="term" value="C:extracellular region"/>
    <property type="evidence" value="ECO:0007669"/>
    <property type="project" value="UniProtKB-SubCell"/>
</dbReference>
<keyword evidence="3 8" id="KW-0479">Metal-binding</keyword>
<evidence type="ECO:0000256" key="9">
    <source>
        <dbReference type="SAM" id="MobiDB-lite"/>
    </source>
</evidence>
<dbReference type="Gene3D" id="3.40.50.200">
    <property type="entry name" value="Peptidase S8/S53 domain"/>
    <property type="match status" value="1"/>
</dbReference>